<evidence type="ECO:0000256" key="13">
    <source>
        <dbReference type="RuleBase" id="RU364061"/>
    </source>
</evidence>
<keyword evidence="5 13" id="KW-0589">Pheromone response</keyword>
<dbReference type="PROSITE" id="PS50262">
    <property type="entry name" value="G_PROTEIN_RECEP_F1_2"/>
    <property type="match status" value="1"/>
</dbReference>
<evidence type="ECO:0000256" key="12">
    <source>
        <dbReference type="ARBA" id="ARBA00023224"/>
    </source>
</evidence>
<keyword evidence="12 13" id="KW-0807">Transducer</keyword>
<feature type="transmembrane region" description="Helical" evidence="13">
    <location>
        <begin position="238"/>
        <end position="259"/>
    </location>
</feature>
<feature type="transmembrane region" description="Helical" evidence="13">
    <location>
        <begin position="131"/>
        <end position="153"/>
    </location>
</feature>
<dbReference type="Gene3D" id="1.20.1070.10">
    <property type="entry name" value="Rhodopsin 7-helix transmembrane proteins"/>
    <property type="match status" value="1"/>
</dbReference>
<evidence type="ECO:0000256" key="6">
    <source>
        <dbReference type="ARBA" id="ARBA00022692"/>
    </source>
</evidence>
<dbReference type="eggNOG" id="ENOG502TFDE">
    <property type="taxonomic scope" value="Eukaryota"/>
</dbReference>
<dbReference type="Proteomes" id="UP000886700">
    <property type="component" value="Unplaced"/>
</dbReference>
<evidence type="ECO:0000256" key="3">
    <source>
        <dbReference type="ARBA" id="ARBA00010663"/>
    </source>
</evidence>
<dbReference type="GO" id="GO:0016503">
    <property type="term" value="F:pheromone receptor activity"/>
    <property type="evidence" value="ECO:0007669"/>
    <property type="project" value="InterPro"/>
</dbReference>
<accession>A0A1U7R621</accession>
<keyword evidence="9 13" id="KW-0472">Membrane</keyword>
<evidence type="ECO:0000313" key="16">
    <source>
        <dbReference type="RefSeq" id="XP_005086800.1"/>
    </source>
</evidence>
<keyword evidence="11" id="KW-0325">Glycoprotein</keyword>
<feature type="transmembrane region" description="Helical" evidence="13">
    <location>
        <begin position="173"/>
        <end position="206"/>
    </location>
</feature>
<organism evidence="15 16">
    <name type="scientific">Mesocricetus auratus</name>
    <name type="common">Golden hamster</name>
    <dbReference type="NCBI Taxonomy" id="10036"/>
    <lineage>
        <taxon>Eukaryota</taxon>
        <taxon>Metazoa</taxon>
        <taxon>Chordata</taxon>
        <taxon>Craniata</taxon>
        <taxon>Vertebrata</taxon>
        <taxon>Euteleostomi</taxon>
        <taxon>Mammalia</taxon>
        <taxon>Eutheria</taxon>
        <taxon>Euarchontoglires</taxon>
        <taxon>Glires</taxon>
        <taxon>Rodentia</taxon>
        <taxon>Myomorpha</taxon>
        <taxon>Muroidea</taxon>
        <taxon>Cricetidae</taxon>
        <taxon>Cricetinae</taxon>
        <taxon>Mesocricetus</taxon>
    </lineage>
</organism>
<comment type="subcellular location">
    <subcellularLocation>
        <location evidence="2 13">Cell membrane</location>
        <topology evidence="2 13">Multi-pass membrane protein</topology>
    </subcellularLocation>
</comment>
<evidence type="ECO:0000256" key="5">
    <source>
        <dbReference type="ARBA" id="ARBA00022507"/>
    </source>
</evidence>
<evidence type="ECO:0000256" key="9">
    <source>
        <dbReference type="ARBA" id="ARBA00023136"/>
    </source>
</evidence>
<dbReference type="GO" id="GO:0005886">
    <property type="term" value="C:plasma membrane"/>
    <property type="evidence" value="ECO:0007669"/>
    <property type="project" value="UniProtKB-SubCell"/>
</dbReference>
<dbReference type="GO" id="GO:0019236">
    <property type="term" value="P:response to pheromone"/>
    <property type="evidence" value="ECO:0007669"/>
    <property type="project" value="UniProtKB-KW"/>
</dbReference>
<proteinExistence type="inferred from homology"/>
<keyword evidence="8 13" id="KW-0297">G-protein coupled receptor</keyword>
<dbReference type="KEGG" id="maua:101829307"/>
<evidence type="ECO:0000256" key="11">
    <source>
        <dbReference type="ARBA" id="ARBA00023180"/>
    </source>
</evidence>
<evidence type="ECO:0000259" key="14">
    <source>
        <dbReference type="PROSITE" id="PS50262"/>
    </source>
</evidence>
<keyword evidence="6 13" id="KW-0812">Transmembrane</keyword>
<dbReference type="PRINTS" id="PR01534">
    <property type="entry name" value="VOMERONASL1R"/>
</dbReference>
<gene>
    <name evidence="16" type="primary">LOC101829307</name>
</gene>
<sequence>MVQMTVDDMVLKTTFLLQVGTGLLANSYLLFLHSSVLLTGHRPKPSDLILSNLAMANALVLLSKGAQQVTEDMGLVRALEGSGCRVFFYFHRVSRELSLCTTSLLSCFQAVTVSPRHGLWTELRRWVCKHVGCSCLFCWTFNLTISTISPIEIKVFWDNNSDSSMGSGISCQYVVAVSGLCAIPLSVLGALLMTLMVVASLHMVCLLHRHHQKVQHIRSCSLSLTSRTSPEMRATHSILLLVAGFIPFYFLNSIYIFYGTKSFGFYPWLQHFLKLLATCFPSLSPLVLIFRNPRTLCCCF</sequence>
<dbReference type="GO" id="GO:0007606">
    <property type="term" value="P:sensory perception of chemical stimulus"/>
    <property type="evidence" value="ECO:0007669"/>
    <property type="project" value="UniProtKB-ARBA"/>
</dbReference>
<feature type="domain" description="G-protein coupled receptors family 1 profile" evidence="14">
    <location>
        <begin position="25"/>
        <end position="288"/>
    </location>
</feature>
<dbReference type="Pfam" id="PF03402">
    <property type="entry name" value="V1R"/>
    <property type="match status" value="1"/>
</dbReference>
<protein>
    <recommendedName>
        <fullName evidence="13">Vomeronasal type-1 receptor</fullName>
    </recommendedName>
</protein>
<evidence type="ECO:0000256" key="1">
    <source>
        <dbReference type="ARBA" id="ARBA00003878"/>
    </source>
</evidence>
<evidence type="ECO:0000256" key="7">
    <source>
        <dbReference type="ARBA" id="ARBA00022989"/>
    </source>
</evidence>
<evidence type="ECO:0000313" key="15">
    <source>
        <dbReference type="Proteomes" id="UP000886700"/>
    </source>
</evidence>
<keyword evidence="7 13" id="KW-1133">Transmembrane helix</keyword>
<keyword evidence="4 13" id="KW-1003">Cell membrane</keyword>
<dbReference type="FunFam" id="1.20.1070.10:FF:000033">
    <property type="entry name" value="Vomeronasal type-1 receptor"/>
    <property type="match status" value="1"/>
</dbReference>
<reference evidence="16" key="1">
    <citation type="submission" date="2025-08" db="UniProtKB">
        <authorList>
            <consortium name="RefSeq"/>
        </authorList>
    </citation>
    <scope>IDENTIFICATION</scope>
    <source>
        <tissue evidence="16">Liver</tissue>
    </source>
</reference>
<dbReference type="SUPFAM" id="SSF81321">
    <property type="entry name" value="Family A G protein-coupled receptor-like"/>
    <property type="match status" value="1"/>
</dbReference>
<dbReference type="InterPro" id="IPR004072">
    <property type="entry name" value="Vmron_rcpt_1"/>
</dbReference>
<evidence type="ECO:0000256" key="10">
    <source>
        <dbReference type="ARBA" id="ARBA00023170"/>
    </source>
</evidence>
<keyword evidence="10 13" id="KW-0675">Receptor</keyword>
<evidence type="ECO:0000256" key="4">
    <source>
        <dbReference type="ARBA" id="ARBA00022475"/>
    </source>
</evidence>
<dbReference type="RefSeq" id="XP_005086800.1">
    <property type="nucleotide sequence ID" value="XM_005086743.2"/>
</dbReference>
<comment type="similarity">
    <text evidence="3 13">Belongs to the G-protein coupled receptor 1 family.</text>
</comment>
<name>A0A1U7R621_MESAU</name>
<evidence type="ECO:0000256" key="8">
    <source>
        <dbReference type="ARBA" id="ARBA00023040"/>
    </source>
</evidence>
<dbReference type="InterPro" id="IPR017452">
    <property type="entry name" value="GPCR_Rhodpsn_7TM"/>
</dbReference>
<comment type="function">
    <text evidence="1">Putative pheromone receptor.</text>
</comment>
<dbReference type="PANTHER" id="PTHR24062">
    <property type="entry name" value="VOMERONASAL TYPE-1 RECEPTOR"/>
    <property type="match status" value="1"/>
</dbReference>
<dbReference type="GeneID" id="101829307"/>
<keyword evidence="15" id="KW-1185">Reference proteome</keyword>
<dbReference type="AlphaFoldDB" id="A0A1U7R621"/>
<evidence type="ECO:0000256" key="2">
    <source>
        <dbReference type="ARBA" id="ARBA00004651"/>
    </source>
</evidence>
<feature type="transmembrane region" description="Helical" evidence="13">
    <location>
        <begin position="271"/>
        <end position="290"/>
    </location>
</feature>
<dbReference type="OrthoDB" id="9606139at2759"/>
<feature type="transmembrane region" description="Helical" evidence="13">
    <location>
        <begin position="15"/>
        <end position="38"/>
    </location>
</feature>